<dbReference type="InterPro" id="IPR044285">
    <property type="entry name" value="PWP1"/>
</dbReference>
<feature type="region of interest" description="Disordered" evidence="1">
    <location>
        <begin position="232"/>
        <end position="252"/>
    </location>
</feature>
<dbReference type="EMBL" id="SNRW01005342">
    <property type="protein sequence ID" value="KAA6385273.1"/>
    <property type="molecule type" value="Genomic_DNA"/>
</dbReference>
<dbReference type="InterPro" id="IPR015943">
    <property type="entry name" value="WD40/YVTN_repeat-like_dom_sf"/>
</dbReference>
<dbReference type="SMART" id="SM00320">
    <property type="entry name" value="WD40"/>
    <property type="match status" value="4"/>
</dbReference>
<dbReference type="Pfam" id="PF00400">
    <property type="entry name" value="WD40"/>
    <property type="match status" value="1"/>
</dbReference>
<dbReference type="InterPro" id="IPR036322">
    <property type="entry name" value="WD40_repeat_dom_sf"/>
</dbReference>
<evidence type="ECO:0000313" key="2">
    <source>
        <dbReference type="EMBL" id="KAA6385273.1"/>
    </source>
</evidence>
<dbReference type="PANTHER" id="PTHR14091">
    <property type="entry name" value="PERIODIC TRYPTOPHAN PROTEIN 1"/>
    <property type="match status" value="1"/>
</dbReference>
<feature type="region of interest" description="Disordered" evidence="1">
    <location>
        <begin position="24"/>
        <end position="80"/>
    </location>
</feature>
<feature type="compositionally biased region" description="Acidic residues" evidence="1">
    <location>
        <begin position="127"/>
        <end position="137"/>
    </location>
</feature>
<dbReference type="GO" id="GO:0006364">
    <property type="term" value="P:rRNA processing"/>
    <property type="evidence" value="ECO:0007669"/>
    <property type="project" value="InterPro"/>
</dbReference>
<dbReference type="Gene3D" id="2.130.10.10">
    <property type="entry name" value="YVTN repeat-like/Quinoprotein amine dehydrogenase"/>
    <property type="match status" value="1"/>
</dbReference>
<dbReference type="GO" id="GO:0005634">
    <property type="term" value="C:nucleus"/>
    <property type="evidence" value="ECO:0007669"/>
    <property type="project" value="TreeGrafter"/>
</dbReference>
<feature type="compositionally biased region" description="Low complexity" evidence="1">
    <location>
        <begin position="240"/>
        <end position="251"/>
    </location>
</feature>
<reference evidence="2 3" key="1">
    <citation type="submission" date="2019-03" db="EMBL/GenBank/DDBJ databases">
        <title>Single cell metagenomics reveals metabolic interactions within the superorganism composed of flagellate Streblomastix strix and complex community of Bacteroidetes bacteria on its surface.</title>
        <authorList>
            <person name="Treitli S.C."/>
            <person name="Kolisko M."/>
            <person name="Husnik F."/>
            <person name="Keeling P."/>
            <person name="Hampl V."/>
        </authorList>
    </citation>
    <scope>NUCLEOTIDE SEQUENCE [LARGE SCALE GENOMIC DNA]</scope>
    <source>
        <strain evidence="2">ST1C</strain>
    </source>
</reference>
<dbReference type="AlphaFoldDB" id="A0A5J4VSH2"/>
<dbReference type="PANTHER" id="PTHR14091:SF0">
    <property type="entry name" value="PERIODIC TRYPTOPHAN PROTEIN 1 HOMOLOG"/>
    <property type="match status" value="1"/>
</dbReference>
<gene>
    <name evidence="2" type="ORF">EZS28_019200</name>
</gene>
<evidence type="ECO:0000313" key="3">
    <source>
        <dbReference type="Proteomes" id="UP000324800"/>
    </source>
</evidence>
<sequence length="528" mass="59655">MQLCTSAAICPRWEAQSHFKQPEIISKPVHIKERQNNKKADQSDKGLKSKKSSIMDKDSSESEDEFHMSDYDNEPDLPIMDFISPEEDEYMLKKDPEEEKEEDNKNSLIKPTDDFLFFSCWRLPNGDDNEEESDDSNEEQKQRKWNPNDVDNMCLKMFRFKKKKPDLQFVYSIPIFGAPLCMELIQLQIPSQIEAKRIIVVGSMKTSIDLFDIETLGGEHVASLDSNENIAGKKNKKKSGINSKKQQSQQSMELSTEQEFHVPCLAWNEQIPQLLLSGQSNGRICLWNLESMQLMTQFDTIKERKGIMKSIESNQQNAIKAILWLNSNPHFFICGGDSGELMLFNCQQDPPVINHPIQSFPLPGKKNSSIESLAVTDIDPSSNDSFLFVGSSTGQIHIYRIQQQQSQSSLSFVTPQQQTPHIQLINSFDAHQNTSISSLWKRLVILSGGEDGIVKTWKFDYGNIAIGGGTGFSISKIKAIRIGEDMPKIFSLSGMQDRPWVAVCGEGGYKMVNLKQLGKSAGFTDDTD</sequence>
<dbReference type="InterPro" id="IPR001680">
    <property type="entry name" value="WD40_rpt"/>
</dbReference>
<protein>
    <submittedName>
        <fullName evidence="2">Uncharacterized protein</fullName>
    </submittedName>
</protein>
<comment type="caution">
    <text evidence="2">The sequence shown here is derived from an EMBL/GenBank/DDBJ whole genome shotgun (WGS) entry which is preliminary data.</text>
</comment>
<dbReference type="SUPFAM" id="SSF50978">
    <property type="entry name" value="WD40 repeat-like"/>
    <property type="match status" value="1"/>
</dbReference>
<dbReference type="Proteomes" id="UP000324800">
    <property type="component" value="Unassembled WGS sequence"/>
</dbReference>
<proteinExistence type="predicted"/>
<evidence type="ECO:0000256" key="1">
    <source>
        <dbReference type="SAM" id="MobiDB-lite"/>
    </source>
</evidence>
<name>A0A5J4VSH2_9EUKA</name>
<feature type="region of interest" description="Disordered" evidence="1">
    <location>
        <begin position="127"/>
        <end position="147"/>
    </location>
</feature>
<accession>A0A5J4VSH2</accession>
<organism evidence="2 3">
    <name type="scientific">Streblomastix strix</name>
    <dbReference type="NCBI Taxonomy" id="222440"/>
    <lineage>
        <taxon>Eukaryota</taxon>
        <taxon>Metamonada</taxon>
        <taxon>Preaxostyla</taxon>
        <taxon>Oxymonadida</taxon>
        <taxon>Streblomastigidae</taxon>
        <taxon>Streblomastix</taxon>
    </lineage>
</organism>
<feature type="compositionally biased region" description="Basic and acidic residues" evidence="1">
    <location>
        <begin position="30"/>
        <end position="70"/>
    </location>
</feature>